<reference evidence="2" key="1">
    <citation type="submission" date="2019-03" db="EMBL/GenBank/DDBJ databases">
        <title>Single cell metagenomics reveals metabolic interactions within the superorganism composed of flagellate Streblomastix strix and complex community of Bacteroidetes bacteria on its surface.</title>
        <authorList>
            <person name="Treitli S.C."/>
            <person name="Kolisko M."/>
            <person name="Husnik F."/>
            <person name="Keeling P."/>
            <person name="Hampl V."/>
        </authorList>
    </citation>
    <scope>NUCLEOTIDE SEQUENCE</scope>
    <source>
        <strain evidence="2">STM</strain>
    </source>
</reference>
<evidence type="ECO:0000313" key="2">
    <source>
        <dbReference type="EMBL" id="KAA6333093.1"/>
    </source>
</evidence>
<organism evidence="2">
    <name type="scientific">termite gut metagenome</name>
    <dbReference type="NCBI Taxonomy" id="433724"/>
    <lineage>
        <taxon>unclassified sequences</taxon>
        <taxon>metagenomes</taxon>
        <taxon>organismal metagenomes</taxon>
    </lineage>
</organism>
<keyword evidence="1" id="KW-0812">Transmembrane</keyword>
<dbReference type="AlphaFoldDB" id="A0A5J4RJ17"/>
<keyword evidence="1" id="KW-0472">Membrane</keyword>
<sequence length="270" mass="31691">MKSFLLTILLFFIIPIIIIMSIWVCNYTNSPIIEIKEKVLILGDSHTQDAVNDTIFTESFNYSQGGDPFIYSYAKLVSIASVSKIDKLILSVSPVSLNNDTKNWIYKINKLLFYFPPKDLIILFRYAPRLLLKPIFNFYKKEFNKVGGYAYNDRFKLQEDIKRLTCLVPENSCVPPQIQLLYLDKIVEYCKSKSIKLIFINTPMYHAERFYNMDNFYKIIEKKYNDVTFWDYGDYILPDSCYGDVGHLNHIGAKKFSAMLQEKVRNKYNQ</sequence>
<comment type="caution">
    <text evidence="2">The sequence shown here is derived from an EMBL/GenBank/DDBJ whole genome shotgun (WGS) entry which is preliminary data.</text>
</comment>
<feature type="transmembrane region" description="Helical" evidence="1">
    <location>
        <begin position="5"/>
        <end position="24"/>
    </location>
</feature>
<proteinExistence type="predicted"/>
<evidence type="ECO:0008006" key="3">
    <source>
        <dbReference type="Google" id="ProtNLM"/>
    </source>
</evidence>
<evidence type="ECO:0000256" key="1">
    <source>
        <dbReference type="SAM" id="Phobius"/>
    </source>
</evidence>
<name>A0A5J4RJ17_9ZZZZ</name>
<keyword evidence="1" id="KW-1133">Transmembrane helix</keyword>
<protein>
    <recommendedName>
        <fullName evidence="3">SGNH/GDSL hydrolase family protein</fullName>
    </recommendedName>
</protein>
<dbReference type="EMBL" id="SNRY01001156">
    <property type="protein sequence ID" value="KAA6333093.1"/>
    <property type="molecule type" value="Genomic_DNA"/>
</dbReference>
<accession>A0A5J4RJ17</accession>
<gene>
    <name evidence="2" type="ORF">EZS27_018463</name>
</gene>
<dbReference type="SUPFAM" id="SSF52266">
    <property type="entry name" value="SGNH hydrolase"/>
    <property type="match status" value="1"/>
</dbReference>